<feature type="transmembrane region" description="Helical" evidence="7">
    <location>
        <begin position="56"/>
        <end position="75"/>
    </location>
</feature>
<organism evidence="8 9">
    <name type="scientific">Candidatus Lokiarchaeum ossiferum</name>
    <dbReference type="NCBI Taxonomy" id="2951803"/>
    <lineage>
        <taxon>Archaea</taxon>
        <taxon>Promethearchaeati</taxon>
        <taxon>Promethearchaeota</taxon>
        <taxon>Promethearchaeia</taxon>
        <taxon>Promethearchaeales</taxon>
        <taxon>Promethearchaeaceae</taxon>
        <taxon>Candidatus Lokiarchaeum</taxon>
    </lineage>
</organism>
<dbReference type="InterPro" id="IPR036259">
    <property type="entry name" value="MFS_trans_sf"/>
</dbReference>
<dbReference type="SUPFAM" id="SSF103473">
    <property type="entry name" value="MFS general substrate transporter"/>
    <property type="match status" value="1"/>
</dbReference>
<evidence type="ECO:0000256" key="5">
    <source>
        <dbReference type="ARBA" id="ARBA00022989"/>
    </source>
</evidence>
<feature type="transmembrane region" description="Helical" evidence="7">
    <location>
        <begin position="334"/>
        <end position="358"/>
    </location>
</feature>
<evidence type="ECO:0000256" key="7">
    <source>
        <dbReference type="SAM" id="Phobius"/>
    </source>
</evidence>
<dbReference type="InterPro" id="IPR050171">
    <property type="entry name" value="MFS_Transporters"/>
</dbReference>
<name>A0ABY6HR74_9ARCH</name>
<feature type="transmembrane region" description="Helical" evidence="7">
    <location>
        <begin position="155"/>
        <end position="176"/>
    </location>
</feature>
<feature type="transmembrane region" description="Helical" evidence="7">
    <location>
        <begin position="29"/>
        <end position="50"/>
    </location>
</feature>
<dbReference type="PANTHER" id="PTHR23517">
    <property type="entry name" value="RESISTANCE PROTEIN MDTM, PUTATIVE-RELATED-RELATED"/>
    <property type="match status" value="1"/>
</dbReference>
<evidence type="ECO:0000313" key="8">
    <source>
        <dbReference type="EMBL" id="UYP44984.1"/>
    </source>
</evidence>
<keyword evidence="3" id="KW-1003">Cell membrane</keyword>
<accession>A0ABY6HR74</accession>
<feature type="transmembrane region" description="Helical" evidence="7">
    <location>
        <begin position="310"/>
        <end position="328"/>
    </location>
</feature>
<feature type="transmembrane region" description="Helical" evidence="7">
    <location>
        <begin position="182"/>
        <end position="204"/>
    </location>
</feature>
<evidence type="ECO:0000256" key="2">
    <source>
        <dbReference type="ARBA" id="ARBA00022448"/>
    </source>
</evidence>
<keyword evidence="6 7" id="KW-0472">Membrane</keyword>
<evidence type="ECO:0000256" key="4">
    <source>
        <dbReference type="ARBA" id="ARBA00022692"/>
    </source>
</evidence>
<keyword evidence="4 7" id="KW-0812">Transmembrane</keyword>
<dbReference type="Gene3D" id="1.20.1250.20">
    <property type="entry name" value="MFS general substrate transporter like domains"/>
    <property type="match status" value="1"/>
</dbReference>
<dbReference type="Pfam" id="PF07690">
    <property type="entry name" value="MFS_1"/>
    <property type="match status" value="1"/>
</dbReference>
<evidence type="ECO:0000256" key="6">
    <source>
        <dbReference type="ARBA" id="ARBA00023136"/>
    </source>
</evidence>
<protein>
    <recommendedName>
        <fullName evidence="10">MFS transporter</fullName>
    </recommendedName>
</protein>
<reference evidence="8" key="1">
    <citation type="submission" date="2022-09" db="EMBL/GenBank/DDBJ databases">
        <title>Actin cytoskeleton and complex cell architecture in an #Asgard archaeon.</title>
        <authorList>
            <person name="Ponce Toledo R.I."/>
            <person name="Schleper C."/>
            <person name="Rodrigues Oliveira T."/>
            <person name="Wollweber F."/>
            <person name="Xu J."/>
            <person name="Rittmann S."/>
            <person name="Klingl A."/>
            <person name="Pilhofer M."/>
        </authorList>
    </citation>
    <scope>NUCLEOTIDE SEQUENCE</scope>
    <source>
        <strain evidence="8">B-35</strain>
    </source>
</reference>
<feature type="transmembrane region" description="Helical" evidence="7">
    <location>
        <begin position="370"/>
        <end position="391"/>
    </location>
</feature>
<keyword evidence="5 7" id="KW-1133">Transmembrane helix</keyword>
<evidence type="ECO:0000313" key="9">
    <source>
        <dbReference type="Proteomes" id="UP001208689"/>
    </source>
</evidence>
<sequence>MVISSSARFPKHPDALNQKLINTIIKVPFYNCFSLIFVSFLLPLTATQIFHATGIQIGWIIASQLIGSVVMNISLMMVPRNWQKKNMIIAGSWGKAISLLSLFIAIVTQSFFLLILSQVFSGCFVTLIRTPTDLLLTENSSIATRTRIFGRRMKYSGYGCLVGTGIAFSMYTLFQLTVDSNILIFSPLVLFCFISFWAGLEFCFQFNGLQSRNSSQNLELADFGESNDTEINEKKKGTTSRYKLGFGVLAVTFIFLGLNQTISKSFIQMLILNQITTNESIIFLIYIPSQIISLILAPYLADLSVKISPYLLISVLCISGCVFTLLLLQITSSIIFTLILTTDAAIAYAGSIILKNYISKAPETEKLGKLFSLINLASIIGMISGPIIGGWLWDTQDIQTPFIYSVIIEGILILPYLFAIKLINLQSPGVK</sequence>
<evidence type="ECO:0000256" key="3">
    <source>
        <dbReference type="ARBA" id="ARBA00022475"/>
    </source>
</evidence>
<dbReference type="Proteomes" id="UP001208689">
    <property type="component" value="Chromosome"/>
</dbReference>
<evidence type="ECO:0000256" key="1">
    <source>
        <dbReference type="ARBA" id="ARBA00004651"/>
    </source>
</evidence>
<dbReference type="EMBL" id="CP104013">
    <property type="protein sequence ID" value="UYP44984.1"/>
    <property type="molecule type" value="Genomic_DNA"/>
</dbReference>
<gene>
    <name evidence="8" type="ORF">NEF87_001269</name>
</gene>
<keyword evidence="9" id="KW-1185">Reference proteome</keyword>
<keyword evidence="2" id="KW-0813">Transport</keyword>
<dbReference type="InterPro" id="IPR011701">
    <property type="entry name" value="MFS"/>
</dbReference>
<evidence type="ECO:0008006" key="10">
    <source>
        <dbReference type="Google" id="ProtNLM"/>
    </source>
</evidence>
<feature type="transmembrane region" description="Helical" evidence="7">
    <location>
        <begin position="403"/>
        <end position="423"/>
    </location>
</feature>
<feature type="transmembrane region" description="Helical" evidence="7">
    <location>
        <begin position="244"/>
        <end position="262"/>
    </location>
</feature>
<proteinExistence type="predicted"/>
<comment type="subcellular location">
    <subcellularLocation>
        <location evidence="1">Cell membrane</location>
        <topology evidence="1">Multi-pass membrane protein</topology>
    </subcellularLocation>
</comment>
<dbReference type="PANTHER" id="PTHR23517:SF14">
    <property type="entry name" value="PUTATIVE-RELATED"/>
    <property type="match status" value="1"/>
</dbReference>
<feature type="transmembrane region" description="Helical" evidence="7">
    <location>
        <begin position="282"/>
        <end position="301"/>
    </location>
</feature>